<reference evidence="2" key="2">
    <citation type="submission" date="2020-09" db="EMBL/GenBank/DDBJ databases">
        <authorList>
            <person name="Sun Q."/>
            <person name="Kim S."/>
        </authorList>
    </citation>
    <scope>NUCLEOTIDE SEQUENCE</scope>
    <source>
        <strain evidence="2">KCTC 22164</strain>
    </source>
</reference>
<proteinExistence type="predicted"/>
<accession>A0A918JEE9</accession>
<reference evidence="2" key="1">
    <citation type="journal article" date="2014" name="Int. J. Syst. Evol. Microbiol.">
        <title>Complete genome sequence of Corynebacterium casei LMG S-19264T (=DSM 44701T), isolated from a smear-ripened cheese.</title>
        <authorList>
            <consortium name="US DOE Joint Genome Institute (JGI-PGF)"/>
            <person name="Walter F."/>
            <person name="Albersmeier A."/>
            <person name="Kalinowski J."/>
            <person name="Ruckert C."/>
        </authorList>
    </citation>
    <scope>NUCLEOTIDE SEQUENCE</scope>
    <source>
        <strain evidence="2">KCTC 22164</strain>
    </source>
</reference>
<dbReference type="Proteomes" id="UP000631300">
    <property type="component" value="Unassembled WGS sequence"/>
</dbReference>
<evidence type="ECO:0008006" key="4">
    <source>
        <dbReference type="Google" id="ProtNLM"/>
    </source>
</evidence>
<comment type="caution">
    <text evidence="2">The sequence shown here is derived from an EMBL/GenBank/DDBJ whole genome shotgun (WGS) entry which is preliminary data.</text>
</comment>
<keyword evidence="3" id="KW-1185">Reference proteome</keyword>
<feature type="region of interest" description="Disordered" evidence="1">
    <location>
        <begin position="1"/>
        <end position="68"/>
    </location>
</feature>
<feature type="compositionally biased region" description="Basic and acidic residues" evidence="1">
    <location>
        <begin position="51"/>
        <end position="68"/>
    </location>
</feature>
<dbReference type="EMBL" id="BMXP01000001">
    <property type="protein sequence ID" value="GGW76768.1"/>
    <property type="molecule type" value="Genomic_DNA"/>
</dbReference>
<protein>
    <recommendedName>
        <fullName evidence="4">DUF2058 domain-containing protein</fullName>
    </recommendedName>
</protein>
<dbReference type="InterPro" id="IPR018636">
    <property type="entry name" value="DUF2058"/>
</dbReference>
<organism evidence="2 3">
    <name type="scientific">Alteromonas halophila</name>
    <dbReference type="NCBI Taxonomy" id="516698"/>
    <lineage>
        <taxon>Bacteria</taxon>
        <taxon>Pseudomonadati</taxon>
        <taxon>Pseudomonadota</taxon>
        <taxon>Gammaproteobacteria</taxon>
        <taxon>Alteromonadales</taxon>
        <taxon>Alteromonadaceae</taxon>
        <taxon>Alteromonas/Salinimonas group</taxon>
        <taxon>Alteromonas</taxon>
    </lineage>
</organism>
<gene>
    <name evidence="2" type="primary">yaiL</name>
    <name evidence="2" type="ORF">GCM10007391_06950</name>
</gene>
<dbReference type="Pfam" id="PF09831">
    <property type="entry name" value="DUF2058"/>
    <property type="match status" value="1"/>
</dbReference>
<dbReference type="AlphaFoldDB" id="A0A918JEE9"/>
<dbReference type="RefSeq" id="WP_189403681.1">
    <property type="nucleotide sequence ID" value="NZ_BMXP01000001.1"/>
</dbReference>
<evidence type="ECO:0000256" key="1">
    <source>
        <dbReference type="SAM" id="MobiDB-lite"/>
    </source>
</evidence>
<name>A0A918JEE9_9ALTE</name>
<evidence type="ECO:0000313" key="3">
    <source>
        <dbReference type="Proteomes" id="UP000631300"/>
    </source>
</evidence>
<feature type="compositionally biased region" description="Basic and acidic residues" evidence="1">
    <location>
        <begin position="147"/>
        <end position="157"/>
    </location>
</feature>
<feature type="compositionally biased region" description="Basic residues" evidence="1">
    <location>
        <begin position="25"/>
        <end position="36"/>
    </location>
</feature>
<feature type="region of interest" description="Disordered" evidence="1">
    <location>
        <begin position="147"/>
        <end position="170"/>
    </location>
</feature>
<evidence type="ECO:0000313" key="2">
    <source>
        <dbReference type="EMBL" id="GGW76768.1"/>
    </source>
</evidence>
<sequence>MASLQDQLLKSGLADKSTARQARADKRKKQKLKNKQKQVVVNEATVAAQDAAEKKKARDRELNEQRQQELVKRSIAAQVRQLIDMNKQAKGKGDTPLNFTHDNVIKRMYVSDEVHKLVTQGRLAVVAYDEGYELVPMPVADKIAERDDSSVIHRADDTAAAPSSEEEDDWYADYQIPDDLTW</sequence>